<name>A0A1Y1LGJ2_PHOPY</name>
<gene>
    <name evidence="3" type="ORF">PPYR_13724</name>
</gene>
<feature type="chain" id="PRO_5036029815" description="Chitin-binding type-2 domain-containing protein" evidence="1">
    <location>
        <begin position="19"/>
        <end position="210"/>
    </location>
</feature>
<proteinExistence type="predicted"/>
<evidence type="ECO:0008006" key="5">
    <source>
        <dbReference type="Google" id="ProtNLM"/>
    </source>
</evidence>
<reference evidence="3" key="3">
    <citation type="submission" date="2019-08" db="EMBL/GenBank/DDBJ databases">
        <authorList>
            <consortium name="Photinus pyralis genome working group"/>
            <person name="Fallon T.R."/>
            <person name="Sander Lower S.E."/>
            <person name="Weng J.-K."/>
        </authorList>
    </citation>
    <scope>NUCLEOTIDE SEQUENCE</scope>
    <source>
        <strain evidence="3">1611_PpyrPB1</strain>
        <tissue evidence="3">Whole body</tissue>
    </source>
</reference>
<evidence type="ECO:0000313" key="3">
    <source>
        <dbReference type="EMBL" id="KAB0794104.1"/>
    </source>
</evidence>
<evidence type="ECO:0000256" key="1">
    <source>
        <dbReference type="SAM" id="SignalP"/>
    </source>
</evidence>
<evidence type="ECO:0000313" key="4">
    <source>
        <dbReference type="Proteomes" id="UP000327044"/>
    </source>
</evidence>
<evidence type="ECO:0000313" key="2">
    <source>
        <dbReference type="EMBL" id="JAV72744.1"/>
    </source>
</evidence>
<reference evidence="3 4" key="2">
    <citation type="journal article" date="2018" name="Elife">
        <title>Firefly genomes illuminate parallel origins of bioluminescence in beetles.</title>
        <authorList>
            <person name="Fallon T.R."/>
            <person name="Lower S.E."/>
            <person name="Chang C.H."/>
            <person name="Bessho-Uehara M."/>
            <person name="Martin G.J."/>
            <person name="Bewick A.J."/>
            <person name="Behringer M."/>
            <person name="Debat H.J."/>
            <person name="Wong I."/>
            <person name="Day J.C."/>
            <person name="Suvorov A."/>
            <person name="Silva C.J."/>
            <person name="Stanger-Hall K.F."/>
            <person name="Hall D.W."/>
            <person name="Schmitz R.J."/>
            <person name="Nelson D.R."/>
            <person name="Lewis S.M."/>
            <person name="Shigenobu S."/>
            <person name="Bybee S.M."/>
            <person name="Larracuente A.M."/>
            <person name="Oba Y."/>
            <person name="Weng J.K."/>
        </authorList>
    </citation>
    <scope>NUCLEOTIDE SEQUENCE [LARGE SCALE GENOMIC DNA]</scope>
    <source>
        <strain evidence="3">1611_PpyrPB1</strain>
        <tissue evidence="3">Whole body</tissue>
    </source>
</reference>
<accession>A0A1Y1LGJ2</accession>
<reference evidence="2" key="1">
    <citation type="journal article" date="2016" name="Sci. Rep.">
        <title>Molecular characterization of firefly nuptial gifts: a multi-omics approach sheds light on postcopulatory sexual selection.</title>
        <authorList>
            <person name="Al-Wathiqui N."/>
            <person name="Fallon T.R."/>
            <person name="South A."/>
            <person name="Weng J.K."/>
            <person name="Lewis S.M."/>
        </authorList>
    </citation>
    <scope>NUCLEOTIDE SEQUENCE</scope>
</reference>
<keyword evidence="4" id="KW-1185">Reference proteome</keyword>
<sequence length="210" mass="23485">MKVVLPLMLAVIFADVKSQAINNSTFCKQPGYACSSCNQVVLCVQNEANFTEYPIASCGGNSSCSNGICIVGPNPQCDPVVEVHNATFICRTTGMYPDPFDTQLFHHCVKTNNRSCSEGPLEHFEDRCDCDHAYNARTTFCDLPIKDYNYTVSIPECDHQGQSGFLNENPSLYYVCQYHPSGGLYPFQYSCENGKMYNPYLYICESFLES</sequence>
<protein>
    <recommendedName>
        <fullName evidence="5">Chitin-binding type-2 domain-containing protein</fullName>
    </recommendedName>
</protein>
<organism evidence="2">
    <name type="scientific">Photinus pyralis</name>
    <name type="common">Common eastern firefly</name>
    <name type="synonym">Lampyris pyralis</name>
    <dbReference type="NCBI Taxonomy" id="7054"/>
    <lineage>
        <taxon>Eukaryota</taxon>
        <taxon>Metazoa</taxon>
        <taxon>Ecdysozoa</taxon>
        <taxon>Arthropoda</taxon>
        <taxon>Hexapoda</taxon>
        <taxon>Insecta</taxon>
        <taxon>Pterygota</taxon>
        <taxon>Neoptera</taxon>
        <taxon>Endopterygota</taxon>
        <taxon>Coleoptera</taxon>
        <taxon>Polyphaga</taxon>
        <taxon>Elateriformia</taxon>
        <taxon>Elateroidea</taxon>
        <taxon>Lampyridae</taxon>
        <taxon>Lampyrinae</taxon>
        <taxon>Photinus</taxon>
    </lineage>
</organism>
<dbReference type="Proteomes" id="UP000327044">
    <property type="component" value="Unassembled WGS sequence"/>
</dbReference>
<dbReference type="EMBL" id="GEZM01056278">
    <property type="protein sequence ID" value="JAV72744.1"/>
    <property type="molecule type" value="Transcribed_RNA"/>
</dbReference>
<dbReference type="OrthoDB" id="6597859at2759"/>
<dbReference type="EMBL" id="VVIM01000009">
    <property type="protein sequence ID" value="KAB0794104.1"/>
    <property type="molecule type" value="Genomic_DNA"/>
</dbReference>
<dbReference type="AlphaFoldDB" id="A0A1Y1LGJ2"/>
<feature type="signal peptide" evidence="1">
    <location>
        <begin position="1"/>
        <end position="18"/>
    </location>
</feature>
<dbReference type="InParanoid" id="A0A1Y1LGJ2"/>
<keyword evidence="1" id="KW-0732">Signal</keyword>